<evidence type="ECO:0000259" key="10">
    <source>
        <dbReference type="PROSITE" id="PS51898"/>
    </source>
</evidence>
<reference evidence="12" key="1">
    <citation type="submission" date="2021-12" db="EMBL/GenBank/DDBJ databases">
        <title>taxonomy of Moraxella sp. ZY201224.</title>
        <authorList>
            <person name="Li F."/>
        </authorList>
    </citation>
    <scope>NUCLEOTIDE SEQUENCE</scope>
    <source>
        <strain evidence="12">ZY201224</strain>
    </source>
</reference>
<dbReference type="CDD" id="cd00798">
    <property type="entry name" value="INT_XerDC_C"/>
    <property type="match status" value="1"/>
</dbReference>
<evidence type="ECO:0000256" key="5">
    <source>
        <dbReference type="ARBA" id="ARBA00022908"/>
    </source>
</evidence>
<dbReference type="InterPro" id="IPR050090">
    <property type="entry name" value="Tyrosine_recombinase_XerCD"/>
</dbReference>
<comment type="subcellular location">
    <subcellularLocation>
        <location evidence="1 9">Cytoplasm</location>
    </subcellularLocation>
</comment>
<keyword evidence="2 9" id="KW-0963">Cytoplasm</keyword>
<comment type="similarity">
    <text evidence="9">Belongs to the 'phage' integrase family. XerC subfamily.</text>
</comment>
<evidence type="ECO:0000259" key="11">
    <source>
        <dbReference type="PROSITE" id="PS51900"/>
    </source>
</evidence>
<evidence type="ECO:0000256" key="8">
    <source>
        <dbReference type="ARBA" id="ARBA00023306"/>
    </source>
</evidence>
<evidence type="ECO:0000256" key="1">
    <source>
        <dbReference type="ARBA" id="ARBA00004496"/>
    </source>
</evidence>
<dbReference type="Gene3D" id="1.10.150.130">
    <property type="match status" value="1"/>
</dbReference>
<dbReference type="InterPro" id="IPR044068">
    <property type="entry name" value="CB"/>
</dbReference>
<dbReference type="RefSeq" id="WP_263076961.1">
    <property type="nucleotide sequence ID" value="NZ_CP089977.1"/>
</dbReference>
<keyword evidence="3 9" id="KW-0132">Cell division</keyword>
<keyword evidence="7 9" id="KW-0233">DNA recombination</keyword>
<name>A0ABY6F5X4_9GAMM</name>
<dbReference type="SUPFAM" id="SSF47823">
    <property type="entry name" value="lambda integrase-like, N-terminal domain"/>
    <property type="match status" value="1"/>
</dbReference>
<proteinExistence type="inferred from homology"/>
<dbReference type="PROSITE" id="PS51898">
    <property type="entry name" value="TYR_RECOMBINASE"/>
    <property type="match status" value="1"/>
</dbReference>
<keyword evidence="8 9" id="KW-0131">Cell cycle</keyword>
<keyword evidence="5 9" id="KW-0229">DNA integration</keyword>
<sequence>MRLSAILNPKTPRPDDAAWGYLTAWLKILSQQNFSTHTINAYHQSIIRLLNFLENQQKNLLHATRLDIEQYFGTRLEEDGLQVSSIKQELAGIRKFCQYLTEQHYLAYNPTTGYKLKTQPRNLPKVADESLIARLLDQPMPSEPMAARLWVRDKAMFELMYSSGLRVSELVGLNMGDINFDEKIVRVLGKGNKVRQVPVGSKALIAIKHYLPHRDLWQEQNSNALFISERFGTRLSVRAVQLRLTACATRAGIELSLHPHLLRHCFASHLLTASGDLRAVQDMLGHTNISTTQIYTQVDFGTLSQVYDGTHPRANKKSRPT</sequence>
<gene>
    <name evidence="9" type="primary">xerC</name>
    <name evidence="12" type="ORF">LU297_03175</name>
</gene>
<evidence type="ECO:0000313" key="13">
    <source>
        <dbReference type="Proteomes" id="UP001063782"/>
    </source>
</evidence>
<comment type="subunit">
    <text evidence="9">Forms a cyclic heterotetrameric complex composed of two molecules of XerC and two molecules of XerD.</text>
</comment>
<feature type="active site" evidence="9">
    <location>
        <position position="263"/>
    </location>
</feature>
<dbReference type="Proteomes" id="UP001063782">
    <property type="component" value="Chromosome"/>
</dbReference>
<evidence type="ECO:0000313" key="12">
    <source>
        <dbReference type="EMBL" id="UXZ05464.1"/>
    </source>
</evidence>
<evidence type="ECO:0000256" key="4">
    <source>
        <dbReference type="ARBA" id="ARBA00022829"/>
    </source>
</evidence>
<dbReference type="HAMAP" id="MF_01808">
    <property type="entry name" value="Recomb_XerC_XerD"/>
    <property type="match status" value="1"/>
</dbReference>
<comment type="function">
    <text evidence="9">Site-specific tyrosine recombinase, which acts by catalyzing the cutting and rejoining of the recombining DNA molecules. The XerC-XerD complex is essential to convert dimers of the bacterial chromosome into monomers to permit their segregation at cell division. It also contributes to the segregational stability of plasmids.</text>
</comment>
<dbReference type="InterPro" id="IPR023009">
    <property type="entry name" value="Tyrosine_recombinase_XerC/XerD"/>
</dbReference>
<dbReference type="InterPro" id="IPR010998">
    <property type="entry name" value="Integrase_recombinase_N"/>
</dbReference>
<evidence type="ECO:0000256" key="3">
    <source>
        <dbReference type="ARBA" id="ARBA00022618"/>
    </source>
</evidence>
<protein>
    <recommendedName>
        <fullName evidence="9">Tyrosine recombinase XerC</fullName>
    </recommendedName>
</protein>
<keyword evidence="6 9" id="KW-0238">DNA-binding</keyword>
<dbReference type="InterPro" id="IPR004107">
    <property type="entry name" value="Integrase_SAM-like_N"/>
</dbReference>
<feature type="domain" description="Core-binding (CB)" evidence="11">
    <location>
        <begin position="16"/>
        <end position="101"/>
    </location>
</feature>
<dbReference type="EMBL" id="CP089977">
    <property type="protein sequence ID" value="UXZ05464.1"/>
    <property type="molecule type" value="Genomic_DNA"/>
</dbReference>
<dbReference type="Pfam" id="PF00589">
    <property type="entry name" value="Phage_integrase"/>
    <property type="match status" value="1"/>
</dbReference>
<feature type="active site" description="O-(3'-phospho-DNA)-tyrosine intermediate" evidence="9">
    <location>
        <position position="295"/>
    </location>
</feature>
<feature type="active site" evidence="9">
    <location>
        <position position="260"/>
    </location>
</feature>
<dbReference type="PROSITE" id="PS51900">
    <property type="entry name" value="CB"/>
    <property type="match status" value="1"/>
</dbReference>
<feature type="active site" evidence="9">
    <location>
        <position position="286"/>
    </location>
</feature>
<dbReference type="PANTHER" id="PTHR30349:SF81">
    <property type="entry name" value="TYROSINE RECOMBINASE XERC"/>
    <property type="match status" value="1"/>
</dbReference>
<evidence type="ECO:0000256" key="9">
    <source>
        <dbReference type="HAMAP-Rule" id="MF_01808"/>
    </source>
</evidence>
<evidence type="ECO:0000256" key="7">
    <source>
        <dbReference type="ARBA" id="ARBA00023172"/>
    </source>
</evidence>
<dbReference type="PANTHER" id="PTHR30349">
    <property type="entry name" value="PHAGE INTEGRASE-RELATED"/>
    <property type="match status" value="1"/>
</dbReference>
<dbReference type="Gene3D" id="1.10.443.10">
    <property type="entry name" value="Intergrase catalytic core"/>
    <property type="match status" value="1"/>
</dbReference>
<dbReference type="InterPro" id="IPR013762">
    <property type="entry name" value="Integrase-like_cat_sf"/>
</dbReference>
<feature type="domain" description="Tyr recombinase" evidence="10">
    <location>
        <begin position="122"/>
        <end position="308"/>
    </location>
</feature>
<keyword evidence="13" id="KW-1185">Reference proteome</keyword>
<accession>A0ABY6F5X4</accession>
<evidence type="ECO:0000256" key="6">
    <source>
        <dbReference type="ARBA" id="ARBA00023125"/>
    </source>
</evidence>
<feature type="active site" evidence="9">
    <location>
        <position position="166"/>
    </location>
</feature>
<keyword evidence="4 9" id="KW-0159">Chromosome partition</keyword>
<dbReference type="InterPro" id="IPR002104">
    <property type="entry name" value="Integrase_catalytic"/>
</dbReference>
<feature type="active site" evidence="9">
    <location>
        <position position="190"/>
    </location>
</feature>
<dbReference type="Pfam" id="PF02899">
    <property type="entry name" value="Phage_int_SAM_1"/>
    <property type="match status" value="1"/>
</dbReference>
<dbReference type="SUPFAM" id="SSF56349">
    <property type="entry name" value="DNA breaking-rejoining enzymes"/>
    <property type="match status" value="1"/>
</dbReference>
<dbReference type="InterPro" id="IPR011010">
    <property type="entry name" value="DNA_brk_join_enz"/>
</dbReference>
<organism evidence="12 13">
    <name type="scientific">Moraxella nasicaprae</name>
    <dbReference type="NCBI Taxonomy" id="2904122"/>
    <lineage>
        <taxon>Bacteria</taxon>
        <taxon>Pseudomonadati</taxon>
        <taxon>Pseudomonadota</taxon>
        <taxon>Gammaproteobacteria</taxon>
        <taxon>Moraxellales</taxon>
        <taxon>Moraxellaceae</taxon>
        <taxon>Moraxella</taxon>
    </lineage>
</organism>
<evidence type="ECO:0000256" key="2">
    <source>
        <dbReference type="ARBA" id="ARBA00022490"/>
    </source>
</evidence>